<organism evidence="1 2">
    <name type="scientific">Nocardioides donggukensis</name>
    <dbReference type="NCBI Taxonomy" id="2774019"/>
    <lineage>
        <taxon>Bacteria</taxon>
        <taxon>Bacillati</taxon>
        <taxon>Actinomycetota</taxon>
        <taxon>Actinomycetes</taxon>
        <taxon>Propionibacteriales</taxon>
        <taxon>Nocardioidaceae</taxon>
        <taxon>Nocardioides</taxon>
    </lineage>
</organism>
<protein>
    <submittedName>
        <fullName evidence="1">Uncharacterized protein</fullName>
    </submittedName>
</protein>
<comment type="caution">
    <text evidence="1">The sequence shown here is derived from an EMBL/GenBank/DDBJ whole genome shotgun (WGS) entry which is preliminary data.</text>
</comment>
<reference evidence="1" key="1">
    <citation type="submission" date="2020-09" db="EMBL/GenBank/DDBJ databases">
        <title>Nocardioides sp. strain MJB4 16S ribosomal RNA gene Genome sequencing and assembly.</title>
        <authorList>
            <person name="Kim I."/>
        </authorList>
    </citation>
    <scope>NUCLEOTIDE SEQUENCE</scope>
    <source>
        <strain evidence="1">MJB4</strain>
    </source>
</reference>
<accession>A0A927Q2U2</accession>
<evidence type="ECO:0000313" key="1">
    <source>
        <dbReference type="EMBL" id="MBD8869971.1"/>
    </source>
</evidence>
<dbReference type="EMBL" id="JACYXZ010000002">
    <property type="protein sequence ID" value="MBD8869971.1"/>
    <property type="molecule type" value="Genomic_DNA"/>
</dbReference>
<name>A0A927Q2U2_9ACTN</name>
<proteinExistence type="predicted"/>
<dbReference type="AlphaFoldDB" id="A0A927Q2U2"/>
<dbReference type="RefSeq" id="WP_192143037.1">
    <property type="nucleotide sequence ID" value="NZ_JACYXZ010000002.1"/>
</dbReference>
<gene>
    <name evidence="1" type="ORF">IE331_10095</name>
</gene>
<sequence length="174" mass="19075">MIGRIARRDQEPSGRGQELLRRHPVRSGEKALAGAALADGSAAVGTREALYVGERRIPWESVERADWDAETSTLHVLGVGSWGDPRPTYDLELPDPGRLLQLVRERVTASVVLQRHVAVEGRRGFYVIARRAPTGGNATLTWLYEFDEGIDPEDPEVARLAEAALEVARGEVGD</sequence>
<dbReference type="Proteomes" id="UP000616839">
    <property type="component" value="Unassembled WGS sequence"/>
</dbReference>
<evidence type="ECO:0000313" key="2">
    <source>
        <dbReference type="Proteomes" id="UP000616839"/>
    </source>
</evidence>
<keyword evidence="2" id="KW-1185">Reference proteome</keyword>